<protein>
    <recommendedName>
        <fullName evidence="5">Mid2 domain-containing protein</fullName>
    </recommendedName>
</protein>
<sequence>MTTSIRSAIQTQQAAIRRQVITQTITNDDYTTTAVVTLGPGEPSSTPLDSPPASSGGSEDSGGLSSGAVGILIGSIVGAIILALLLWMCCFRKRMDDDDYDDGTEYHITEYDMIQQPQRVLFPHSIPPPPVPTYKAVPIRRVYTSNNAARRDPSTFVIYTEDDDQSPT</sequence>
<comment type="caution">
    <text evidence="3">The sequence shown here is derived from an EMBL/GenBank/DDBJ whole genome shotgun (WGS) entry which is preliminary data.</text>
</comment>
<dbReference type="AlphaFoldDB" id="A0A9W8NJ69"/>
<keyword evidence="2" id="KW-1133">Transmembrane helix</keyword>
<reference evidence="3" key="1">
    <citation type="submission" date="2022-07" db="EMBL/GenBank/DDBJ databases">
        <title>Genome Sequence of Xylaria arbuscula.</title>
        <authorList>
            <person name="Buettner E."/>
        </authorList>
    </citation>
    <scope>NUCLEOTIDE SEQUENCE</scope>
    <source>
        <strain evidence="3">VT107</strain>
    </source>
</reference>
<gene>
    <name evidence="3" type="ORF">NPX13_g2751</name>
</gene>
<feature type="transmembrane region" description="Helical" evidence="2">
    <location>
        <begin position="67"/>
        <end position="87"/>
    </location>
</feature>
<evidence type="ECO:0000313" key="4">
    <source>
        <dbReference type="Proteomes" id="UP001148614"/>
    </source>
</evidence>
<keyword evidence="4" id="KW-1185">Reference proteome</keyword>
<dbReference type="EMBL" id="JANPWZ010000306">
    <property type="protein sequence ID" value="KAJ3577814.1"/>
    <property type="molecule type" value="Genomic_DNA"/>
</dbReference>
<accession>A0A9W8NJ69</accession>
<proteinExistence type="predicted"/>
<dbReference type="Proteomes" id="UP001148614">
    <property type="component" value="Unassembled WGS sequence"/>
</dbReference>
<keyword evidence="2" id="KW-0812">Transmembrane</keyword>
<evidence type="ECO:0000256" key="2">
    <source>
        <dbReference type="SAM" id="Phobius"/>
    </source>
</evidence>
<evidence type="ECO:0000313" key="3">
    <source>
        <dbReference type="EMBL" id="KAJ3577814.1"/>
    </source>
</evidence>
<keyword evidence="2" id="KW-0472">Membrane</keyword>
<evidence type="ECO:0008006" key="5">
    <source>
        <dbReference type="Google" id="ProtNLM"/>
    </source>
</evidence>
<name>A0A9W8NJ69_9PEZI</name>
<evidence type="ECO:0000256" key="1">
    <source>
        <dbReference type="SAM" id="MobiDB-lite"/>
    </source>
</evidence>
<feature type="region of interest" description="Disordered" evidence="1">
    <location>
        <begin position="37"/>
        <end position="61"/>
    </location>
</feature>
<feature type="compositionally biased region" description="Low complexity" evidence="1">
    <location>
        <begin position="51"/>
        <end position="61"/>
    </location>
</feature>
<organism evidence="3 4">
    <name type="scientific">Xylaria arbuscula</name>
    <dbReference type="NCBI Taxonomy" id="114810"/>
    <lineage>
        <taxon>Eukaryota</taxon>
        <taxon>Fungi</taxon>
        <taxon>Dikarya</taxon>
        <taxon>Ascomycota</taxon>
        <taxon>Pezizomycotina</taxon>
        <taxon>Sordariomycetes</taxon>
        <taxon>Xylariomycetidae</taxon>
        <taxon>Xylariales</taxon>
        <taxon>Xylariaceae</taxon>
        <taxon>Xylaria</taxon>
    </lineage>
</organism>